<dbReference type="EMBL" id="JARBHB010000001">
    <property type="protein sequence ID" value="KAJ8894955.1"/>
    <property type="molecule type" value="Genomic_DNA"/>
</dbReference>
<proteinExistence type="predicted"/>
<reference evidence="1 2" key="1">
    <citation type="submission" date="2023-02" db="EMBL/GenBank/DDBJ databases">
        <title>LHISI_Scaffold_Assembly.</title>
        <authorList>
            <person name="Stuart O.P."/>
            <person name="Cleave R."/>
            <person name="Magrath M.J.L."/>
            <person name="Mikheyev A.S."/>
        </authorList>
    </citation>
    <scope>NUCLEOTIDE SEQUENCE [LARGE SCALE GENOMIC DNA]</scope>
    <source>
        <strain evidence="1">Daus_M_001</strain>
        <tissue evidence="1">Leg muscle</tissue>
    </source>
</reference>
<evidence type="ECO:0000313" key="2">
    <source>
        <dbReference type="Proteomes" id="UP001159363"/>
    </source>
</evidence>
<evidence type="ECO:0008006" key="3">
    <source>
        <dbReference type="Google" id="ProtNLM"/>
    </source>
</evidence>
<gene>
    <name evidence="1" type="ORF">PR048_000262</name>
</gene>
<dbReference type="Proteomes" id="UP001159363">
    <property type="component" value="Chromosome 1"/>
</dbReference>
<name>A0ABQ9IFF8_9NEOP</name>
<sequence>MIASCTSKLRFLNTLRKKIVKYIVPKMNASIDGSDSEFAGKGCHKTVGQFVSRPSKKLKDALETFRNHEKSNYHKKRTLAAENVRAVVEKKQDSVIFPQLLSRGCNDSGRILMDDDGNFRSLLRYRTNSCNNLSRERLLTSDANAMYTSSVIQNEMINIFGGLMQEKICQKVSNSGYFSVIADENTNVAYVAQFSLCVRYADEEMMKLREDFLTFVSVYDNAWSRLQWHCSNTSRFRLQEFLVSIVTSLEDIEGNMTGTESSRKASSFVHSICNFNFFSFPV</sequence>
<dbReference type="PANTHER" id="PTHR45749">
    <property type="match status" value="1"/>
</dbReference>
<evidence type="ECO:0000313" key="1">
    <source>
        <dbReference type="EMBL" id="KAJ8894955.1"/>
    </source>
</evidence>
<keyword evidence="2" id="KW-1185">Reference proteome</keyword>
<dbReference type="PANTHER" id="PTHR45749:SF21">
    <property type="entry name" value="DUF4371 DOMAIN-CONTAINING PROTEIN"/>
    <property type="match status" value="1"/>
</dbReference>
<accession>A0ABQ9IFF8</accession>
<organism evidence="1 2">
    <name type="scientific">Dryococelus australis</name>
    <dbReference type="NCBI Taxonomy" id="614101"/>
    <lineage>
        <taxon>Eukaryota</taxon>
        <taxon>Metazoa</taxon>
        <taxon>Ecdysozoa</taxon>
        <taxon>Arthropoda</taxon>
        <taxon>Hexapoda</taxon>
        <taxon>Insecta</taxon>
        <taxon>Pterygota</taxon>
        <taxon>Neoptera</taxon>
        <taxon>Polyneoptera</taxon>
        <taxon>Phasmatodea</taxon>
        <taxon>Verophasmatodea</taxon>
        <taxon>Anareolatae</taxon>
        <taxon>Phasmatidae</taxon>
        <taxon>Eurycanthinae</taxon>
        <taxon>Dryococelus</taxon>
    </lineage>
</organism>
<comment type="caution">
    <text evidence="1">The sequence shown here is derived from an EMBL/GenBank/DDBJ whole genome shotgun (WGS) entry which is preliminary data.</text>
</comment>
<protein>
    <recommendedName>
        <fullName evidence="3">DUF4371 domain-containing protein</fullName>
    </recommendedName>
</protein>